<comment type="caution">
    <text evidence="1">The sequence shown here is derived from an EMBL/GenBank/DDBJ whole genome shotgun (WGS) entry which is preliminary data.</text>
</comment>
<protein>
    <submittedName>
        <fullName evidence="1">Uncharacterized protein</fullName>
    </submittedName>
</protein>
<evidence type="ECO:0000313" key="1">
    <source>
        <dbReference type="EMBL" id="MCI4387941.1"/>
    </source>
</evidence>
<dbReference type="Proteomes" id="UP000829447">
    <property type="component" value="Linkage Group LG17"/>
</dbReference>
<keyword evidence="2" id="KW-1185">Reference proteome</keyword>
<reference evidence="1 2" key="1">
    <citation type="journal article" date="2022" name="bioRxiv">
        <title>An ancient truncated duplication of the anti-Mullerian hormone receptor type 2 gene is a potential conserved master sex determinant in the Pangasiidae catfish family.</title>
        <authorList>
            <person name="Wen M."/>
            <person name="Pan Q."/>
            <person name="Jouanno E."/>
            <person name="Montfort J."/>
            <person name="Zahm M."/>
            <person name="Cabau C."/>
            <person name="Klopp C."/>
            <person name="Iampietro C."/>
            <person name="Roques C."/>
            <person name="Bouchez O."/>
            <person name="Castinel A."/>
            <person name="Donnadieu C."/>
            <person name="Parrinello H."/>
            <person name="Poncet C."/>
            <person name="Belmonte E."/>
            <person name="Gautier V."/>
            <person name="Avarre J.-C."/>
            <person name="Dugue R."/>
            <person name="Gustiano R."/>
            <person name="Ha T.T.T."/>
            <person name="Campet M."/>
            <person name="Sriphairoj K."/>
            <person name="Ribolli J."/>
            <person name="de Almeida F.L."/>
            <person name="Desvignes T."/>
            <person name="Postlethwait J.H."/>
            <person name="Bucao C.F."/>
            <person name="Robinson-Rechavi M."/>
            <person name="Bobe J."/>
            <person name="Herpin A."/>
            <person name="Guiguen Y."/>
        </authorList>
    </citation>
    <scope>NUCLEOTIDE SEQUENCE [LARGE SCALE GENOMIC DNA]</scope>
    <source>
        <strain evidence="1">YG-Dec2019</strain>
    </source>
</reference>
<accession>A0ACC5X9K0</accession>
<gene>
    <name evidence="1" type="ORF">PGIGA_G00079800</name>
</gene>
<proteinExistence type="predicted"/>
<evidence type="ECO:0000313" key="2">
    <source>
        <dbReference type="Proteomes" id="UP000829447"/>
    </source>
</evidence>
<sequence>MSREAETSSSDPQTRSTQPALDRPEDRRDRGRKREREREKPSVSWALACDPRRELPAPRRTELIRMKSEFVSFPLCAVTLLTLALSQHCLAIRWL</sequence>
<organism evidence="1 2">
    <name type="scientific">Pangasianodon gigas</name>
    <name type="common">Mekong giant catfish</name>
    <name type="synonym">Pangasius gigas</name>
    <dbReference type="NCBI Taxonomy" id="30993"/>
    <lineage>
        <taxon>Eukaryota</taxon>
        <taxon>Metazoa</taxon>
        <taxon>Chordata</taxon>
        <taxon>Craniata</taxon>
        <taxon>Vertebrata</taxon>
        <taxon>Euteleostomi</taxon>
        <taxon>Actinopterygii</taxon>
        <taxon>Neopterygii</taxon>
        <taxon>Teleostei</taxon>
        <taxon>Ostariophysi</taxon>
        <taxon>Siluriformes</taxon>
        <taxon>Pangasiidae</taxon>
        <taxon>Pangasianodon</taxon>
    </lineage>
</organism>
<name>A0ACC5X9K0_PANGG</name>
<dbReference type="EMBL" id="CM040470">
    <property type="protein sequence ID" value="MCI4387941.1"/>
    <property type="molecule type" value="Genomic_DNA"/>
</dbReference>